<evidence type="ECO:0000313" key="10">
    <source>
        <dbReference type="Proteomes" id="UP000315648"/>
    </source>
</evidence>
<dbReference type="Proteomes" id="UP000315648">
    <property type="component" value="Unassembled WGS sequence"/>
</dbReference>
<evidence type="ECO:0000256" key="7">
    <source>
        <dbReference type="ARBA" id="ARBA00047599"/>
    </source>
</evidence>
<evidence type="ECO:0000256" key="5">
    <source>
        <dbReference type="ARBA" id="ARBA00023002"/>
    </source>
</evidence>
<proteinExistence type="inferred from homology"/>
<dbReference type="OrthoDB" id="9781621at2"/>
<dbReference type="SUPFAM" id="SSF51905">
    <property type="entry name" value="FAD/NAD(P)-binding domain"/>
    <property type="match status" value="2"/>
</dbReference>
<evidence type="ECO:0000313" key="9">
    <source>
        <dbReference type="EMBL" id="TSJ77805.1"/>
    </source>
</evidence>
<comment type="catalytic activity">
    <reaction evidence="7">
        <text>a quinone + NADH + H(+) = a quinol + NAD(+)</text>
        <dbReference type="Rhea" id="RHEA:46160"/>
        <dbReference type="ChEBI" id="CHEBI:15378"/>
        <dbReference type="ChEBI" id="CHEBI:24646"/>
        <dbReference type="ChEBI" id="CHEBI:57540"/>
        <dbReference type="ChEBI" id="CHEBI:57945"/>
        <dbReference type="ChEBI" id="CHEBI:132124"/>
        <dbReference type="EC" id="1.6.5.9"/>
    </reaction>
</comment>
<keyword evidence="10" id="KW-1185">Reference proteome</keyword>
<evidence type="ECO:0000256" key="2">
    <source>
        <dbReference type="ARBA" id="ARBA00012637"/>
    </source>
</evidence>
<name>A0A556QMF7_9BACT</name>
<accession>A0A556QMF7</accession>
<sequence length="434" mass="47337">MSTETITDSRTHVIVLGGGFAGLAACRQLNDPRVRVTLVDRQNHHLFQPLLYQVATAGLAGPDIAQPLRHILSDQDNVTTLMDEVLRVDLDAKRVELGHGALAYDYLIVALGARTGYFGRNEWARHAPGLKTLAEATNLRRDLLLAFERAETTSDQAERDRLLSFVVVGGGPTGVETAGALAELARRVLVDDFRRIDPSRAHVHLVEAAPKLLTMFTPEQSEYTRKRLEKMGVTVHLGSPVSEVGEGYVVVSGQRLESAVTIWAAGVEGSPVTRTLTGATLDRGGRVQPSPDLSLPDRREVFAAGDLVALTDVKGVRVPGVAPAATQMGGHAARQILADLNRKERAAFVYTDKGSMATIGRSAAVAYVFGIRWKGFPAWFLWMSVHLMFLLGMRNRIGVFLSWMWSYCRWQRGARIIVDLRAPATGTAPDAKSA</sequence>
<reference evidence="9 10" key="1">
    <citation type="submission" date="2019-07" db="EMBL/GenBank/DDBJ databases">
        <title>Description of 53C-WASEF.</title>
        <authorList>
            <person name="Pitt A."/>
            <person name="Hahn M.W."/>
        </authorList>
    </citation>
    <scope>NUCLEOTIDE SEQUENCE [LARGE SCALE GENOMIC DNA]</scope>
    <source>
        <strain evidence="9 10">53C-WASEF</strain>
    </source>
</reference>
<dbReference type="AlphaFoldDB" id="A0A556QMF7"/>
<protein>
    <recommendedName>
        <fullName evidence="2">NADH:ubiquinone reductase (non-electrogenic)</fullName>
        <ecNumber evidence="2">1.6.5.9</ecNumber>
    </recommendedName>
</protein>
<keyword evidence="6" id="KW-0520">NAD</keyword>
<dbReference type="InterPro" id="IPR036188">
    <property type="entry name" value="FAD/NAD-bd_sf"/>
</dbReference>
<dbReference type="RefSeq" id="WP_144228147.1">
    <property type="nucleotide sequence ID" value="NZ_CBCRVV010000001.1"/>
</dbReference>
<evidence type="ECO:0000256" key="1">
    <source>
        <dbReference type="ARBA" id="ARBA00005272"/>
    </source>
</evidence>
<dbReference type="EC" id="1.6.5.9" evidence="2"/>
<evidence type="ECO:0000256" key="4">
    <source>
        <dbReference type="ARBA" id="ARBA00022827"/>
    </source>
</evidence>
<feature type="domain" description="FAD/NAD(P)-binding" evidence="8">
    <location>
        <begin position="12"/>
        <end position="329"/>
    </location>
</feature>
<evidence type="ECO:0000256" key="3">
    <source>
        <dbReference type="ARBA" id="ARBA00022630"/>
    </source>
</evidence>
<gene>
    <name evidence="9" type="ORF">FPL22_00430</name>
</gene>
<dbReference type="PRINTS" id="PR00411">
    <property type="entry name" value="PNDRDTASEI"/>
</dbReference>
<dbReference type="Pfam" id="PF07992">
    <property type="entry name" value="Pyr_redox_2"/>
    <property type="match status" value="1"/>
</dbReference>
<comment type="caution">
    <text evidence="9">The sequence shown here is derived from an EMBL/GenBank/DDBJ whole genome shotgun (WGS) entry which is preliminary data.</text>
</comment>
<comment type="similarity">
    <text evidence="1">Belongs to the NADH dehydrogenase family.</text>
</comment>
<dbReference type="InterPro" id="IPR023753">
    <property type="entry name" value="FAD/NAD-binding_dom"/>
</dbReference>
<dbReference type="PRINTS" id="PR00368">
    <property type="entry name" value="FADPNR"/>
</dbReference>
<keyword evidence="5" id="KW-0560">Oxidoreductase</keyword>
<keyword evidence="3" id="KW-0285">Flavoprotein</keyword>
<dbReference type="InterPro" id="IPR045024">
    <property type="entry name" value="NDH-2"/>
</dbReference>
<dbReference type="GO" id="GO:0050136">
    <property type="term" value="F:NADH dehydrogenase (quinone) (non-electrogenic) activity"/>
    <property type="evidence" value="ECO:0007669"/>
    <property type="project" value="UniProtKB-EC"/>
</dbReference>
<keyword evidence="4" id="KW-0274">FAD</keyword>
<dbReference type="EMBL" id="VMBG01000001">
    <property type="protein sequence ID" value="TSJ77805.1"/>
    <property type="molecule type" value="Genomic_DNA"/>
</dbReference>
<evidence type="ECO:0000259" key="8">
    <source>
        <dbReference type="Pfam" id="PF07992"/>
    </source>
</evidence>
<organism evidence="9 10">
    <name type="scientific">Rariglobus hedericola</name>
    <dbReference type="NCBI Taxonomy" id="2597822"/>
    <lineage>
        <taxon>Bacteria</taxon>
        <taxon>Pseudomonadati</taxon>
        <taxon>Verrucomicrobiota</taxon>
        <taxon>Opitutia</taxon>
        <taxon>Opitutales</taxon>
        <taxon>Opitutaceae</taxon>
        <taxon>Rariglobus</taxon>
    </lineage>
</organism>
<dbReference type="Gene3D" id="3.50.50.100">
    <property type="match status" value="1"/>
</dbReference>
<dbReference type="PANTHER" id="PTHR43706:SF47">
    <property type="entry name" value="EXTERNAL NADH-UBIQUINONE OXIDOREDUCTASE 1, MITOCHONDRIAL-RELATED"/>
    <property type="match status" value="1"/>
</dbReference>
<evidence type="ECO:0000256" key="6">
    <source>
        <dbReference type="ARBA" id="ARBA00023027"/>
    </source>
</evidence>
<dbReference type="PANTHER" id="PTHR43706">
    <property type="entry name" value="NADH DEHYDROGENASE"/>
    <property type="match status" value="1"/>
</dbReference>